<gene>
    <name evidence="3" type="ORF">WN59_00160</name>
</gene>
<evidence type="ECO:0000259" key="2">
    <source>
        <dbReference type="Pfam" id="PF00535"/>
    </source>
</evidence>
<evidence type="ECO:0000256" key="1">
    <source>
        <dbReference type="SAM" id="Phobius"/>
    </source>
</evidence>
<dbReference type="CDD" id="cd04187">
    <property type="entry name" value="DPM1_like_bac"/>
    <property type="match status" value="1"/>
</dbReference>
<evidence type="ECO:0000313" key="3">
    <source>
        <dbReference type="EMBL" id="KKK35292.1"/>
    </source>
</evidence>
<sequence length="315" mass="35392">MLSIIVPVLNEARNIPVLHDEIRAVMNVIGKEHEIIFIDDGSEDDTLETIKNLGSRHVRYISFSRNFGKESAIIAGLGKARGEAAVIMDGDLQHPPSMIAEMNAHFEAGYDQVIAKRNRSGEPLMKRIPANLFYRVMNSTSTVRLVDGEGDFRLISRKVVDAILLLSENNRFSKGIFEWVGFGKKVVEFNHVGRTNGKSGFNPFKLFDYAVDGISAYNHRPLRICFHLGLVVLLISLAYILYIFVNILIYGVDEPGYFTIIASLLLLGSVQLFSLGIIGEYVGRIYIETKNRPNFIITEESDSEPLEKDDLHETK</sequence>
<dbReference type="InterPro" id="IPR029044">
    <property type="entry name" value="Nucleotide-diphossugar_trans"/>
</dbReference>
<keyword evidence="1" id="KW-0472">Membrane</keyword>
<dbReference type="GO" id="GO:0005886">
    <property type="term" value="C:plasma membrane"/>
    <property type="evidence" value="ECO:0007669"/>
    <property type="project" value="TreeGrafter"/>
</dbReference>
<keyword evidence="1" id="KW-0812">Transmembrane</keyword>
<keyword evidence="1" id="KW-1133">Transmembrane helix</keyword>
<dbReference type="InterPro" id="IPR050256">
    <property type="entry name" value="Glycosyltransferase_2"/>
</dbReference>
<accession>A0A0M2SQP4</accession>
<dbReference type="InterPro" id="IPR001173">
    <property type="entry name" value="Glyco_trans_2-like"/>
</dbReference>
<dbReference type="Proteomes" id="UP000034287">
    <property type="component" value="Unassembled WGS sequence"/>
</dbReference>
<dbReference type="GO" id="GO:0016740">
    <property type="term" value="F:transferase activity"/>
    <property type="evidence" value="ECO:0007669"/>
    <property type="project" value="UniProtKB-KW"/>
</dbReference>
<comment type="caution">
    <text evidence="3">The sequence shown here is derived from an EMBL/GenBank/DDBJ whole genome shotgun (WGS) entry which is preliminary data.</text>
</comment>
<dbReference type="PANTHER" id="PTHR48090">
    <property type="entry name" value="UNDECAPRENYL-PHOSPHATE 4-DEOXY-4-FORMAMIDO-L-ARABINOSE TRANSFERASE-RELATED"/>
    <property type="match status" value="1"/>
</dbReference>
<reference evidence="3 4" key="1">
    <citation type="submission" date="2015-04" db="EMBL/GenBank/DDBJ databases">
        <title>Taxonomic description and genome sequence of Salinicoccus sediminis sp. nov., a novel hyper halotolerant bacterium isolated from marine sediment.</title>
        <authorList>
            <person name="Mathan Kumar R."/>
            <person name="Kaur G."/>
            <person name="Kumar N."/>
            <person name="Kumar A."/>
            <person name="Singh N.K."/>
            <person name="Kaur N."/>
            <person name="Mayilraj S."/>
        </authorList>
    </citation>
    <scope>NUCLEOTIDE SEQUENCE [LARGE SCALE GENOMIC DNA]</scope>
    <source>
        <strain evidence="3 4">SV-16</strain>
    </source>
</reference>
<dbReference type="Pfam" id="PF00535">
    <property type="entry name" value="Glycos_transf_2"/>
    <property type="match status" value="1"/>
</dbReference>
<feature type="transmembrane region" description="Helical" evidence="1">
    <location>
        <begin position="256"/>
        <end position="282"/>
    </location>
</feature>
<dbReference type="OrthoDB" id="9807778at2"/>
<name>A0A0M2SQP4_9STAP</name>
<keyword evidence="3" id="KW-0808">Transferase</keyword>
<dbReference type="EMBL" id="LAYZ01000001">
    <property type="protein sequence ID" value="KKK35292.1"/>
    <property type="molecule type" value="Genomic_DNA"/>
</dbReference>
<protein>
    <submittedName>
        <fullName evidence="3">Glycosyltransferase</fullName>
    </submittedName>
</protein>
<feature type="domain" description="Glycosyltransferase 2-like" evidence="2">
    <location>
        <begin position="3"/>
        <end position="163"/>
    </location>
</feature>
<dbReference type="SUPFAM" id="SSF53448">
    <property type="entry name" value="Nucleotide-diphospho-sugar transferases"/>
    <property type="match status" value="1"/>
</dbReference>
<dbReference type="PATRIC" id="fig|1432562.3.peg.32"/>
<dbReference type="RefSeq" id="WP_046510808.1">
    <property type="nucleotide sequence ID" value="NZ_LAYZ01000001.1"/>
</dbReference>
<dbReference type="PANTHER" id="PTHR48090:SF8">
    <property type="entry name" value="GLYCOSYLTRANSFERASE CSBB-RELATED"/>
    <property type="match status" value="1"/>
</dbReference>
<keyword evidence="4" id="KW-1185">Reference proteome</keyword>
<proteinExistence type="predicted"/>
<dbReference type="AlphaFoldDB" id="A0A0M2SQP4"/>
<evidence type="ECO:0000313" key="4">
    <source>
        <dbReference type="Proteomes" id="UP000034287"/>
    </source>
</evidence>
<dbReference type="Gene3D" id="3.90.550.10">
    <property type="entry name" value="Spore Coat Polysaccharide Biosynthesis Protein SpsA, Chain A"/>
    <property type="match status" value="1"/>
</dbReference>
<dbReference type="STRING" id="1432562.WN59_00160"/>
<organism evidence="3 4">
    <name type="scientific">Salinicoccus sediminis</name>
    <dbReference type="NCBI Taxonomy" id="1432562"/>
    <lineage>
        <taxon>Bacteria</taxon>
        <taxon>Bacillati</taxon>
        <taxon>Bacillota</taxon>
        <taxon>Bacilli</taxon>
        <taxon>Bacillales</taxon>
        <taxon>Staphylococcaceae</taxon>
        <taxon>Salinicoccus</taxon>
    </lineage>
</organism>
<feature type="transmembrane region" description="Helical" evidence="1">
    <location>
        <begin position="224"/>
        <end position="250"/>
    </location>
</feature>